<dbReference type="GO" id="GO:0046872">
    <property type="term" value="F:metal ion binding"/>
    <property type="evidence" value="ECO:0007669"/>
    <property type="project" value="UniProtKB-KW"/>
</dbReference>
<evidence type="ECO:0000313" key="11">
    <source>
        <dbReference type="Proteomes" id="UP000217250"/>
    </source>
</evidence>
<comment type="pathway">
    <text evidence="3">Cofactor biosynthesis; tetrahydrofolate biosynthesis; 7,8-dihydrofolate from 2-amino-4-hydroxy-6-hydroxymethyl-7,8-dihydropteridine diphosphate and 4-aminobenzoate: step 1/2.</text>
</comment>
<keyword evidence="8" id="KW-0289">Folate biosynthesis</keyword>
<evidence type="ECO:0000256" key="5">
    <source>
        <dbReference type="ARBA" id="ARBA00022679"/>
    </source>
</evidence>
<evidence type="ECO:0000256" key="4">
    <source>
        <dbReference type="ARBA" id="ARBA00012458"/>
    </source>
</evidence>
<dbReference type="GeneID" id="84807808"/>
<dbReference type="InterPro" id="IPR011005">
    <property type="entry name" value="Dihydropteroate_synth-like_sf"/>
</dbReference>
<dbReference type="PANTHER" id="PTHR20941:SF1">
    <property type="entry name" value="FOLIC ACID SYNTHESIS PROTEIN FOL1"/>
    <property type="match status" value="1"/>
</dbReference>
<comment type="cofactor">
    <cofactor evidence="2">
        <name>Mg(2+)</name>
        <dbReference type="ChEBI" id="CHEBI:18420"/>
    </cofactor>
</comment>
<dbReference type="EMBL" id="CP022386">
    <property type="protein sequence ID" value="ATA86473.1"/>
    <property type="molecule type" value="Genomic_DNA"/>
</dbReference>
<dbReference type="InterPro" id="IPR000489">
    <property type="entry name" value="Pterin-binding_dom"/>
</dbReference>
<evidence type="ECO:0000256" key="2">
    <source>
        <dbReference type="ARBA" id="ARBA00001946"/>
    </source>
</evidence>
<organism evidence="10 11">
    <name type="scientific">Capnocytophaga gingivalis</name>
    <dbReference type="NCBI Taxonomy" id="1017"/>
    <lineage>
        <taxon>Bacteria</taxon>
        <taxon>Pseudomonadati</taxon>
        <taxon>Bacteroidota</taxon>
        <taxon>Flavobacteriia</taxon>
        <taxon>Flavobacteriales</taxon>
        <taxon>Flavobacteriaceae</taxon>
        <taxon>Capnocytophaga</taxon>
    </lineage>
</organism>
<evidence type="ECO:0000256" key="8">
    <source>
        <dbReference type="ARBA" id="ARBA00022909"/>
    </source>
</evidence>
<dbReference type="GO" id="GO:0046654">
    <property type="term" value="P:tetrahydrofolate biosynthetic process"/>
    <property type="evidence" value="ECO:0007669"/>
    <property type="project" value="TreeGrafter"/>
</dbReference>
<sequence>MKSINCRGELLSFDTPKVMGILNVTPDSFFAQSRVQGTEILAKAEQMLALGATFVDIGGYSSRPNAAEVSAEEELQRVVPVVEALVKHFPEIRISVDTFRAEVARQSLEAGACIINDISAGQIDPPIWDVVAHYQVPYIVMHMRGTPQTMQSYTEYQNLTKDILYYFSEIKDKARQLKINDLIVDPGFGFSKTLPQNYQLMQHLAIFDILDCPILVGISRKSMIYKLLETSAEEALNGTTVLNTFALLHGADILRVHDVKEAMECVRIVEALKGK</sequence>
<dbReference type="GO" id="GO:0004156">
    <property type="term" value="F:dihydropteroate synthase activity"/>
    <property type="evidence" value="ECO:0007669"/>
    <property type="project" value="UniProtKB-EC"/>
</dbReference>
<comment type="catalytic activity">
    <reaction evidence="1">
        <text>(7,8-dihydropterin-6-yl)methyl diphosphate + 4-aminobenzoate = 7,8-dihydropteroate + diphosphate</text>
        <dbReference type="Rhea" id="RHEA:19949"/>
        <dbReference type="ChEBI" id="CHEBI:17836"/>
        <dbReference type="ChEBI" id="CHEBI:17839"/>
        <dbReference type="ChEBI" id="CHEBI:33019"/>
        <dbReference type="ChEBI" id="CHEBI:72950"/>
        <dbReference type="EC" id="2.5.1.15"/>
    </reaction>
</comment>
<dbReference type="Proteomes" id="UP000217250">
    <property type="component" value="Chromosome"/>
</dbReference>
<dbReference type="SUPFAM" id="SSF51717">
    <property type="entry name" value="Dihydropteroate synthetase-like"/>
    <property type="match status" value="1"/>
</dbReference>
<dbReference type="CDD" id="cd00739">
    <property type="entry name" value="DHPS"/>
    <property type="match status" value="1"/>
</dbReference>
<evidence type="ECO:0000256" key="6">
    <source>
        <dbReference type="ARBA" id="ARBA00022723"/>
    </source>
</evidence>
<evidence type="ECO:0000256" key="3">
    <source>
        <dbReference type="ARBA" id="ARBA00004763"/>
    </source>
</evidence>
<dbReference type="InterPro" id="IPR045031">
    <property type="entry name" value="DHP_synth-like"/>
</dbReference>
<dbReference type="EC" id="2.5.1.15" evidence="4"/>
<keyword evidence="5" id="KW-0808">Transferase</keyword>
<dbReference type="NCBIfam" id="TIGR01496">
    <property type="entry name" value="DHPS"/>
    <property type="match status" value="1"/>
</dbReference>
<evidence type="ECO:0000256" key="1">
    <source>
        <dbReference type="ARBA" id="ARBA00000012"/>
    </source>
</evidence>
<dbReference type="OrthoDB" id="9811744at2"/>
<accession>A0A250FN03</accession>
<keyword evidence="6" id="KW-0479">Metal-binding</keyword>
<dbReference type="KEGG" id="cgh:CGC50_04430"/>
<feature type="domain" description="Pterin-binding" evidence="9">
    <location>
        <begin position="16"/>
        <end position="267"/>
    </location>
</feature>
<evidence type="ECO:0000313" key="10">
    <source>
        <dbReference type="EMBL" id="ATA86473.1"/>
    </source>
</evidence>
<dbReference type="GO" id="GO:0005829">
    <property type="term" value="C:cytosol"/>
    <property type="evidence" value="ECO:0007669"/>
    <property type="project" value="TreeGrafter"/>
</dbReference>
<proteinExistence type="predicted"/>
<dbReference type="AlphaFoldDB" id="A0A250FN03"/>
<dbReference type="Gene3D" id="3.20.20.20">
    <property type="entry name" value="Dihydropteroate synthase-like"/>
    <property type="match status" value="1"/>
</dbReference>
<dbReference type="InterPro" id="IPR006390">
    <property type="entry name" value="DHP_synth_dom"/>
</dbReference>
<dbReference type="Pfam" id="PF00809">
    <property type="entry name" value="Pterin_bind"/>
    <property type="match status" value="1"/>
</dbReference>
<evidence type="ECO:0000259" key="9">
    <source>
        <dbReference type="PROSITE" id="PS50972"/>
    </source>
</evidence>
<dbReference type="PANTHER" id="PTHR20941">
    <property type="entry name" value="FOLATE SYNTHESIS PROTEINS"/>
    <property type="match status" value="1"/>
</dbReference>
<gene>
    <name evidence="10" type="primary">folP</name>
    <name evidence="10" type="ORF">CGC50_04430</name>
</gene>
<evidence type="ECO:0000256" key="7">
    <source>
        <dbReference type="ARBA" id="ARBA00022842"/>
    </source>
</evidence>
<dbReference type="PROSITE" id="PS50972">
    <property type="entry name" value="PTERIN_BINDING"/>
    <property type="match status" value="1"/>
</dbReference>
<dbReference type="RefSeq" id="WP_095909850.1">
    <property type="nucleotide sequence ID" value="NZ_CAURQL010000029.1"/>
</dbReference>
<dbReference type="GO" id="GO:0046656">
    <property type="term" value="P:folic acid biosynthetic process"/>
    <property type="evidence" value="ECO:0007669"/>
    <property type="project" value="UniProtKB-KW"/>
</dbReference>
<keyword evidence="7" id="KW-0460">Magnesium</keyword>
<reference evidence="11" key="1">
    <citation type="submission" date="2017-06" db="EMBL/GenBank/DDBJ databases">
        <title>Capnocytophaga spp. assemblies.</title>
        <authorList>
            <person name="Gulvik C.A."/>
        </authorList>
    </citation>
    <scope>NUCLEOTIDE SEQUENCE [LARGE SCALE GENOMIC DNA]</scope>
    <source>
        <strain evidence="11">H1496</strain>
    </source>
</reference>
<protein>
    <recommendedName>
        <fullName evidence="4">dihydropteroate synthase</fullName>
        <ecNumber evidence="4">2.5.1.15</ecNumber>
    </recommendedName>
</protein>
<name>A0A250FN03_9FLAO</name>